<dbReference type="InterPro" id="IPR003175">
    <property type="entry name" value="CDI_dom"/>
</dbReference>
<organism evidence="8 9">
    <name type="scientific">Amphilophus citrinellus</name>
    <name type="common">Midas cichlid</name>
    <name type="synonym">Cichlasoma citrinellum</name>
    <dbReference type="NCBI Taxonomy" id="61819"/>
    <lineage>
        <taxon>Eukaryota</taxon>
        <taxon>Metazoa</taxon>
        <taxon>Chordata</taxon>
        <taxon>Craniata</taxon>
        <taxon>Vertebrata</taxon>
        <taxon>Euteleostomi</taxon>
        <taxon>Actinopterygii</taxon>
        <taxon>Neopterygii</taxon>
        <taxon>Teleostei</taxon>
        <taxon>Neoteleostei</taxon>
        <taxon>Acanthomorphata</taxon>
        <taxon>Ovalentaria</taxon>
        <taxon>Cichlomorphae</taxon>
        <taxon>Cichliformes</taxon>
        <taxon>Cichlidae</taxon>
        <taxon>New World cichlids</taxon>
        <taxon>Cichlasomatinae</taxon>
        <taxon>Heroini</taxon>
        <taxon>Amphilophus</taxon>
    </lineage>
</organism>
<dbReference type="STRING" id="61819.ENSACIP00000027114"/>
<evidence type="ECO:0000256" key="6">
    <source>
        <dbReference type="SAM" id="MobiDB-lite"/>
    </source>
</evidence>
<dbReference type="PANTHER" id="PTHR10265">
    <property type="entry name" value="CYCLIN-DEPENDENT KINASE INHIBITOR 1"/>
    <property type="match status" value="1"/>
</dbReference>
<dbReference type="AlphaFoldDB" id="A0A3Q0SQ91"/>
<protein>
    <recommendedName>
        <fullName evidence="7">Cyclin-dependent kinase inhibitor domain-containing protein</fullName>
    </recommendedName>
</protein>
<keyword evidence="3" id="KW-0649">Protein kinase inhibitor</keyword>
<evidence type="ECO:0000259" key="7">
    <source>
        <dbReference type="Pfam" id="PF02234"/>
    </source>
</evidence>
<dbReference type="OMA" id="FECETPL"/>
<dbReference type="Pfam" id="PF02234">
    <property type="entry name" value="CDI"/>
    <property type="match status" value="1"/>
</dbReference>
<feature type="domain" description="Cyclin-dependent kinase inhibitor" evidence="7">
    <location>
        <begin position="14"/>
        <end position="62"/>
    </location>
</feature>
<keyword evidence="4" id="KW-0539">Nucleus</keyword>
<evidence type="ECO:0000256" key="2">
    <source>
        <dbReference type="ARBA" id="ARBA00006726"/>
    </source>
</evidence>
<dbReference type="Proteomes" id="UP000261340">
    <property type="component" value="Unplaced"/>
</dbReference>
<evidence type="ECO:0000256" key="3">
    <source>
        <dbReference type="ARBA" id="ARBA00023013"/>
    </source>
</evidence>
<proteinExistence type="inferred from homology"/>
<reference evidence="8" key="2">
    <citation type="submission" date="2025-09" db="UniProtKB">
        <authorList>
            <consortium name="Ensembl"/>
        </authorList>
    </citation>
    <scope>IDENTIFICATION</scope>
</reference>
<dbReference type="GeneTree" id="ENSGT00940000162677"/>
<evidence type="ECO:0000313" key="8">
    <source>
        <dbReference type="Ensembl" id="ENSACIP00000027114.1"/>
    </source>
</evidence>
<dbReference type="PANTHER" id="PTHR10265:SF45">
    <property type="entry name" value="DACAPO"/>
    <property type="match status" value="1"/>
</dbReference>
<accession>A0A3Q0SQ91</accession>
<evidence type="ECO:0000256" key="4">
    <source>
        <dbReference type="ARBA" id="ARBA00023242"/>
    </source>
</evidence>
<dbReference type="GO" id="GO:0004861">
    <property type="term" value="F:cyclin-dependent protein serine/threonine kinase inhibitor activity"/>
    <property type="evidence" value="ECO:0007669"/>
    <property type="project" value="InterPro"/>
</dbReference>
<evidence type="ECO:0000256" key="1">
    <source>
        <dbReference type="ARBA" id="ARBA00004123"/>
    </source>
</evidence>
<feature type="compositionally biased region" description="Basic and acidic residues" evidence="6">
    <location>
        <begin position="131"/>
        <end position="142"/>
    </location>
</feature>
<name>A0A3Q0SQ91_AMPCI</name>
<sequence length="142" mass="16075">MHRLIQNVWSVCRSLFGPVDHGQLHLDFKLKLKEITEQDSRRWNFNFESETPLPGRFQWEEVSVDCTAAFYQEPAQLKDAVAGSSGDRPSDHEDGAGADQENRSGVTSKRKCPAAVTLQRRKKTFSKSAVKIRDNARITGKE</sequence>
<comment type="subcellular location">
    <subcellularLocation>
        <location evidence="1">Nucleus</location>
    </subcellularLocation>
</comment>
<feature type="region of interest" description="Disordered" evidence="6">
    <location>
        <begin position="78"/>
        <end position="142"/>
    </location>
</feature>
<evidence type="ECO:0000313" key="9">
    <source>
        <dbReference type="Proteomes" id="UP000261340"/>
    </source>
</evidence>
<dbReference type="Gene3D" id="4.10.365.10">
    <property type="entry name" value="p27"/>
    <property type="match status" value="1"/>
</dbReference>
<dbReference type="GO" id="GO:0051726">
    <property type="term" value="P:regulation of cell cycle"/>
    <property type="evidence" value="ECO:0007669"/>
    <property type="project" value="InterPro"/>
</dbReference>
<keyword evidence="5" id="KW-0131">Cell cycle</keyword>
<evidence type="ECO:0000256" key="5">
    <source>
        <dbReference type="ARBA" id="ARBA00023306"/>
    </source>
</evidence>
<dbReference type="InterPro" id="IPR044898">
    <property type="entry name" value="CDI_dom_sf"/>
</dbReference>
<comment type="similarity">
    <text evidence="2">Belongs to the CDI family.</text>
</comment>
<keyword evidence="9" id="KW-1185">Reference proteome</keyword>
<dbReference type="GO" id="GO:0005634">
    <property type="term" value="C:nucleus"/>
    <property type="evidence" value="ECO:0007669"/>
    <property type="project" value="UniProtKB-SubCell"/>
</dbReference>
<reference evidence="8" key="1">
    <citation type="submission" date="2025-08" db="UniProtKB">
        <authorList>
            <consortium name="Ensembl"/>
        </authorList>
    </citation>
    <scope>IDENTIFICATION</scope>
</reference>
<dbReference type="Ensembl" id="ENSACIT00000027823.1">
    <property type="protein sequence ID" value="ENSACIP00000027114.1"/>
    <property type="gene ID" value="ENSACIG00000021007.1"/>
</dbReference>